<protein>
    <submittedName>
        <fullName evidence="2">Uncharacterized protein</fullName>
    </submittedName>
</protein>
<dbReference type="Proteomes" id="UP000434172">
    <property type="component" value="Unassembled WGS sequence"/>
</dbReference>
<gene>
    <name evidence="2" type="ORF">GQ607_002630</name>
</gene>
<feature type="region of interest" description="Disordered" evidence="1">
    <location>
        <begin position="48"/>
        <end position="95"/>
    </location>
</feature>
<organism evidence="2 3">
    <name type="scientific">Colletotrichum asianum</name>
    <dbReference type="NCBI Taxonomy" id="702518"/>
    <lineage>
        <taxon>Eukaryota</taxon>
        <taxon>Fungi</taxon>
        <taxon>Dikarya</taxon>
        <taxon>Ascomycota</taxon>
        <taxon>Pezizomycotina</taxon>
        <taxon>Sordariomycetes</taxon>
        <taxon>Hypocreomycetidae</taxon>
        <taxon>Glomerellales</taxon>
        <taxon>Glomerellaceae</taxon>
        <taxon>Colletotrichum</taxon>
        <taxon>Colletotrichum gloeosporioides species complex</taxon>
    </lineage>
</organism>
<dbReference type="AlphaFoldDB" id="A0A8H3WQ45"/>
<feature type="region of interest" description="Disordered" evidence="1">
    <location>
        <begin position="159"/>
        <end position="178"/>
    </location>
</feature>
<name>A0A8H3WQ45_9PEZI</name>
<proteinExistence type="predicted"/>
<evidence type="ECO:0000313" key="3">
    <source>
        <dbReference type="Proteomes" id="UP000434172"/>
    </source>
</evidence>
<evidence type="ECO:0000256" key="1">
    <source>
        <dbReference type="SAM" id="MobiDB-lite"/>
    </source>
</evidence>
<dbReference type="EMBL" id="WOWK01000008">
    <property type="protein sequence ID" value="KAF0330300.1"/>
    <property type="molecule type" value="Genomic_DNA"/>
</dbReference>
<reference evidence="2 3" key="1">
    <citation type="submission" date="2019-12" db="EMBL/GenBank/DDBJ databases">
        <title>A genome sequence resource for the geographically widespread anthracnose pathogen Colletotrichum asianum.</title>
        <authorList>
            <person name="Meng Y."/>
        </authorList>
    </citation>
    <scope>NUCLEOTIDE SEQUENCE [LARGE SCALE GENOMIC DNA]</scope>
    <source>
        <strain evidence="2 3">ICMP 18580</strain>
    </source>
</reference>
<keyword evidence="3" id="KW-1185">Reference proteome</keyword>
<accession>A0A8H3WQ45</accession>
<comment type="caution">
    <text evidence="2">The sequence shown here is derived from an EMBL/GenBank/DDBJ whole genome shotgun (WGS) entry which is preliminary data.</text>
</comment>
<evidence type="ECO:0000313" key="2">
    <source>
        <dbReference type="EMBL" id="KAF0330300.1"/>
    </source>
</evidence>
<feature type="compositionally biased region" description="Polar residues" evidence="1">
    <location>
        <begin position="78"/>
        <end position="95"/>
    </location>
</feature>
<sequence>MLPTNYPRPCPSLGCRGPARRLRWKSYTSVGVGRINRSPSSCMLYVRSTHPHPGQRPVVDAVPETNRRPGGQGPAHTHTLSLQPSSAQGMGSSSANTTCHPLFPGYSPSAPLLPRPRVGTLLKGGVAWPICTHCTRSYNRVRGLSCPKHPVVGLCLDGEGAKQGGKPTWTRGASNNTR</sequence>